<dbReference type="Gene3D" id="3.30.190.10">
    <property type="entry name" value="Ribulose bisphosphate carboxylase, small subunit"/>
    <property type="match status" value="1"/>
</dbReference>
<evidence type="ECO:0000256" key="1">
    <source>
        <dbReference type="ARBA" id="ARBA00022567"/>
    </source>
</evidence>
<dbReference type="RefSeq" id="WP_344947015.1">
    <property type="nucleotide sequence ID" value="NZ_BAAAZG010000018.1"/>
</dbReference>
<evidence type="ECO:0000259" key="5">
    <source>
        <dbReference type="SMART" id="SM00961"/>
    </source>
</evidence>
<dbReference type="HAMAP" id="MF_00859">
    <property type="entry name" value="RuBisCO_S_bact"/>
    <property type="match status" value="1"/>
</dbReference>
<dbReference type="PANTHER" id="PTHR31262">
    <property type="entry name" value="RIBULOSE BISPHOSPHATE CARBOXYLASE SMALL CHAIN 1, CHLOROPLASTIC"/>
    <property type="match status" value="1"/>
</dbReference>
<protein>
    <recommendedName>
        <fullName evidence="4">Ribulose bisphosphate carboxylase small subunit</fullName>
        <shortName evidence="4">RuBisCO small subunit</shortName>
    </recommendedName>
</protein>
<dbReference type="CDD" id="cd03527">
    <property type="entry name" value="RuBisCO_small"/>
    <property type="match status" value="1"/>
</dbReference>
<sequence length="145" mass="16687">MRITQGTFSYLPDLTDDEIAAQVAYALERGWPCSVEFTDDPHPRNTYWEMWGLPMFDLTDPAGVVHEVNECRRAYPNHYVRLNAYDAGYGRQTTALSFIVQRPADEPGFRVDREETSDRQVRVRLHPYALDRPQGSRYVSAEGSD</sequence>
<comment type="miscellaneous">
    <text evidence="4">The basic functional RuBisCO is composed of a large chain homodimer in a 'head-to-tail' conformation. In form I RuBisCO this homodimer is arranged in a barrel-like tetramer with the small subunits forming a tetrameric 'cap' on each end of the 'barrel'.</text>
</comment>
<dbReference type="InterPro" id="IPR000894">
    <property type="entry name" value="RuBisCO_ssu_dom"/>
</dbReference>
<comment type="subunit">
    <text evidence="3 4">Heterohexadecamer of 8 large and 8 small subunits.</text>
</comment>
<dbReference type="EMBL" id="BAAAZG010000018">
    <property type="protein sequence ID" value="GAA4072453.1"/>
    <property type="molecule type" value="Genomic_DNA"/>
</dbReference>
<keyword evidence="1 4" id="KW-0113">Calvin cycle</keyword>
<feature type="domain" description="Ribulose bisphosphate carboxylase small subunit" evidence="5">
    <location>
        <begin position="4"/>
        <end position="103"/>
    </location>
</feature>
<proteinExistence type="inferred from homology"/>
<reference evidence="7" key="1">
    <citation type="journal article" date="2019" name="Int. J. Syst. Evol. Microbiol.">
        <title>The Global Catalogue of Microorganisms (GCM) 10K type strain sequencing project: providing services to taxonomists for standard genome sequencing and annotation.</title>
        <authorList>
            <consortium name="The Broad Institute Genomics Platform"/>
            <consortium name="The Broad Institute Genome Sequencing Center for Infectious Disease"/>
            <person name="Wu L."/>
            <person name="Ma J."/>
        </authorList>
    </citation>
    <scope>NUCLEOTIDE SEQUENCE [LARGE SCALE GENOMIC DNA]</scope>
    <source>
        <strain evidence="7">JCM 16702</strain>
    </source>
</reference>
<accession>A0ABP7VRP2</accession>
<gene>
    <name evidence="4" type="primary">cbbS</name>
    <name evidence="6" type="ORF">GCM10022214_30730</name>
</gene>
<dbReference type="Proteomes" id="UP001500683">
    <property type="component" value="Unassembled WGS sequence"/>
</dbReference>
<comment type="similarity">
    <text evidence="4">Belongs to the RuBisCO small chain family.</text>
</comment>
<dbReference type="SUPFAM" id="SSF55239">
    <property type="entry name" value="RuBisCO, small subunit"/>
    <property type="match status" value="1"/>
</dbReference>
<dbReference type="SMART" id="SM00961">
    <property type="entry name" value="RuBisCO_small"/>
    <property type="match status" value="1"/>
</dbReference>
<dbReference type="InterPro" id="IPR024681">
    <property type="entry name" value="RuBisCO_ssu"/>
</dbReference>
<comment type="caution">
    <text evidence="6">The sequence shown here is derived from an EMBL/GenBank/DDBJ whole genome shotgun (WGS) entry which is preliminary data.</text>
</comment>
<dbReference type="Pfam" id="PF00101">
    <property type="entry name" value="RuBisCO_small"/>
    <property type="match status" value="1"/>
</dbReference>
<name>A0ABP7VRP2_9ACTN</name>
<dbReference type="InterPro" id="IPR036385">
    <property type="entry name" value="RuBisCO_ssu_sf"/>
</dbReference>
<evidence type="ECO:0000313" key="6">
    <source>
        <dbReference type="EMBL" id="GAA4072453.1"/>
    </source>
</evidence>
<evidence type="ECO:0000256" key="3">
    <source>
        <dbReference type="ARBA" id="ARBA00038826"/>
    </source>
</evidence>
<keyword evidence="2 4" id="KW-0120">Carbon dioxide fixation</keyword>
<evidence type="ECO:0000256" key="4">
    <source>
        <dbReference type="HAMAP-Rule" id="MF_00859"/>
    </source>
</evidence>
<organism evidence="6 7">
    <name type="scientific">Actinomadura miaoliensis</name>
    <dbReference type="NCBI Taxonomy" id="430685"/>
    <lineage>
        <taxon>Bacteria</taxon>
        <taxon>Bacillati</taxon>
        <taxon>Actinomycetota</taxon>
        <taxon>Actinomycetes</taxon>
        <taxon>Streptosporangiales</taxon>
        <taxon>Thermomonosporaceae</taxon>
        <taxon>Actinomadura</taxon>
    </lineage>
</organism>
<evidence type="ECO:0000256" key="2">
    <source>
        <dbReference type="ARBA" id="ARBA00023300"/>
    </source>
</evidence>
<keyword evidence="7" id="KW-1185">Reference proteome</keyword>
<dbReference type="PANTHER" id="PTHR31262:SF23">
    <property type="entry name" value="RIBULOSE BISPHOSPHATE CARBOXYLASE SMALL SUBUNIT"/>
    <property type="match status" value="1"/>
</dbReference>
<evidence type="ECO:0000313" key="7">
    <source>
        <dbReference type="Proteomes" id="UP001500683"/>
    </source>
</evidence>
<comment type="function">
    <text evidence="4">RuBisCO catalyzes two reactions: the carboxylation of D-ribulose 1,5-bisphosphate, the primary event in carbon dioxide fixation, as well as the oxidative fragmentation of the pentose substrate. Both reactions occur simultaneously and in competition at the same active site. Although the small subunit is not catalytic it is essential for maximal activity.</text>
</comment>